<evidence type="ECO:0000256" key="8">
    <source>
        <dbReference type="ARBA" id="ARBA00049547"/>
    </source>
</evidence>
<evidence type="ECO:0000256" key="4">
    <source>
        <dbReference type="ARBA" id="ARBA00022827"/>
    </source>
</evidence>
<keyword evidence="5 10" id="KW-0560">Oxidoreductase</keyword>
<evidence type="ECO:0000256" key="2">
    <source>
        <dbReference type="ARBA" id="ARBA00006730"/>
    </source>
</evidence>
<evidence type="ECO:0000256" key="7">
    <source>
        <dbReference type="ARBA" id="ARBA00039751"/>
    </source>
</evidence>
<feature type="domain" description="FAD dependent oxidoreductase" evidence="9">
    <location>
        <begin position="4"/>
        <end position="302"/>
    </location>
</feature>
<dbReference type="SUPFAM" id="SSF51971">
    <property type="entry name" value="Nucleotide-binding domain"/>
    <property type="match status" value="1"/>
</dbReference>
<dbReference type="PANTHER" id="PTHR11530">
    <property type="entry name" value="D-AMINO ACID OXIDASE"/>
    <property type="match status" value="1"/>
</dbReference>
<dbReference type="Gene3D" id="3.30.9.10">
    <property type="entry name" value="D-Amino Acid Oxidase, subunit A, domain 2"/>
    <property type="match status" value="2"/>
</dbReference>
<dbReference type="EMBL" id="CYSF01000006">
    <property type="protein sequence ID" value="CUH84183.1"/>
    <property type="molecule type" value="Genomic_DNA"/>
</dbReference>
<protein>
    <recommendedName>
        <fullName evidence="7">D-amino-acid oxidase</fullName>
        <ecNumber evidence="6">1.4.3.3</ecNumber>
    </recommendedName>
</protein>
<gene>
    <name evidence="10" type="primary">thiO_1</name>
    <name evidence="10" type="ORF">TM5383_01389</name>
</gene>
<dbReference type="InterPro" id="IPR036188">
    <property type="entry name" value="FAD/NAD-bd_sf"/>
</dbReference>
<dbReference type="STRING" id="340021.TM5383_01389"/>
<dbReference type="RefSeq" id="WP_058318262.1">
    <property type="nucleotide sequence ID" value="NZ_CYSF01000006.1"/>
</dbReference>
<dbReference type="SUPFAM" id="SSF54373">
    <property type="entry name" value="FAD-linked reductases, C-terminal domain"/>
    <property type="match status" value="1"/>
</dbReference>
<keyword evidence="4" id="KW-0274">FAD</keyword>
<dbReference type="Gene3D" id="3.50.50.60">
    <property type="entry name" value="FAD/NAD(P)-binding domain"/>
    <property type="match status" value="1"/>
</dbReference>
<keyword evidence="3" id="KW-0285">Flavoprotein</keyword>
<dbReference type="Proteomes" id="UP000051681">
    <property type="component" value="Unassembled WGS sequence"/>
</dbReference>
<keyword evidence="11" id="KW-1185">Reference proteome</keyword>
<dbReference type="AlphaFoldDB" id="A0A0P1H1S7"/>
<proteinExistence type="inferred from homology"/>
<accession>A0A0P1H1S7</accession>
<comment type="catalytic activity">
    <reaction evidence="8">
        <text>a D-alpha-amino acid + O2 + H2O = a 2-oxocarboxylate + H2O2 + NH4(+)</text>
        <dbReference type="Rhea" id="RHEA:21816"/>
        <dbReference type="ChEBI" id="CHEBI:15377"/>
        <dbReference type="ChEBI" id="CHEBI:15379"/>
        <dbReference type="ChEBI" id="CHEBI:16240"/>
        <dbReference type="ChEBI" id="CHEBI:28938"/>
        <dbReference type="ChEBI" id="CHEBI:35179"/>
        <dbReference type="ChEBI" id="CHEBI:59871"/>
        <dbReference type="EC" id="1.4.3.3"/>
    </reaction>
    <physiologicalReaction direction="left-to-right" evidence="8">
        <dbReference type="Rhea" id="RHEA:21817"/>
    </physiologicalReaction>
</comment>
<dbReference type="Pfam" id="PF01266">
    <property type="entry name" value="DAO"/>
    <property type="match status" value="1"/>
</dbReference>
<dbReference type="EC" id="1.4.3.3" evidence="6"/>
<dbReference type="GO" id="GO:0071949">
    <property type="term" value="F:FAD binding"/>
    <property type="evidence" value="ECO:0007669"/>
    <property type="project" value="InterPro"/>
</dbReference>
<evidence type="ECO:0000259" key="9">
    <source>
        <dbReference type="Pfam" id="PF01266"/>
    </source>
</evidence>
<dbReference type="GO" id="GO:0003884">
    <property type="term" value="F:D-amino-acid oxidase activity"/>
    <property type="evidence" value="ECO:0007669"/>
    <property type="project" value="UniProtKB-EC"/>
</dbReference>
<evidence type="ECO:0000256" key="1">
    <source>
        <dbReference type="ARBA" id="ARBA00001974"/>
    </source>
</evidence>
<evidence type="ECO:0000256" key="3">
    <source>
        <dbReference type="ARBA" id="ARBA00022630"/>
    </source>
</evidence>
<evidence type="ECO:0000313" key="11">
    <source>
        <dbReference type="Proteomes" id="UP000051681"/>
    </source>
</evidence>
<dbReference type="GO" id="GO:0046416">
    <property type="term" value="P:D-amino acid metabolic process"/>
    <property type="evidence" value="ECO:0007669"/>
    <property type="project" value="InterPro"/>
</dbReference>
<comment type="cofactor">
    <cofactor evidence="1">
        <name>FAD</name>
        <dbReference type="ChEBI" id="CHEBI:57692"/>
    </cofactor>
</comment>
<evidence type="ECO:0000256" key="5">
    <source>
        <dbReference type="ARBA" id="ARBA00023002"/>
    </source>
</evidence>
<evidence type="ECO:0000313" key="10">
    <source>
        <dbReference type="EMBL" id="CUH84183.1"/>
    </source>
</evidence>
<dbReference type="InterPro" id="IPR006076">
    <property type="entry name" value="FAD-dep_OxRdtase"/>
</dbReference>
<comment type="similarity">
    <text evidence="2">Belongs to the DAMOX/DASOX family.</text>
</comment>
<organism evidence="10 11">
    <name type="scientific">Thalassovita mediterranea</name>
    <dbReference type="NCBI Taxonomy" id="340021"/>
    <lineage>
        <taxon>Bacteria</taxon>
        <taxon>Pseudomonadati</taxon>
        <taxon>Pseudomonadota</taxon>
        <taxon>Alphaproteobacteria</taxon>
        <taxon>Rhodobacterales</taxon>
        <taxon>Roseobacteraceae</taxon>
        <taxon>Thalassovita</taxon>
    </lineage>
</organism>
<dbReference type="PANTHER" id="PTHR11530:SF11">
    <property type="entry name" value="D-ASPARTATE OXIDASE"/>
    <property type="match status" value="1"/>
</dbReference>
<dbReference type="OrthoDB" id="9790035at2"/>
<name>A0A0P1H1S7_9RHOB</name>
<sequence length="312" mass="33521">MICTVLGAGVAGLCAATVLAERGAEVRVIDPGLAQPASMLAGGMIAPFCEGESAPDLVVQIGQTAADWWQDRIGPITRRGTLVIAPSRDQVELDRFARATSGHVWSRPAELEPALEGRFARGLFFGAEAHMDPRAALRLLRTRADGLGVTFATDGDEVGQVIDCRGWAARDHLPDLRAVRGEMLLVDAPDVTLSRTLRLLHPRFPCYIVPRGEGRYMIGATMVESADSGPVTARAVMELLSAAYTVHPAFAEARVIEVSAGLRPAFADNIPVLRQLDGRFYLNGMYRHGFLMAPHLAEQLADTLMGGLQNAG</sequence>
<evidence type="ECO:0000256" key="6">
    <source>
        <dbReference type="ARBA" id="ARBA00039101"/>
    </source>
</evidence>
<dbReference type="InterPro" id="IPR023209">
    <property type="entry name" value="DAO"/>
</dbReference>
<reference evidence="10 11" key="1">
    <citation type="submission" date="2015-09" db="EMBL/GenBank/DDBJ databases">
        <authorList>
            <consortium name="Swine Surveillance"/>
        </authorList>
    </citation>
    <scope>NUCLEOTIDE SEQUENCE [LARGE SCALE GENOMIC DNA]</scope>
    <source>
        <strain evidence="10 11">CECT 8383</strain>
    </source>
</reference>